<evidence type="ECO:0000256" key="11">
    <source>
        <dbReference type="ARBA" id="ARBA00023002"/>
    </source>
</evidence>
<dbReference type="PROSITE" id="PS51819">
    <property type="entry name" value="VOC"/>
    <property type="match status" value="2"/>
</dbReference>
<keyword evidence="9 15" id="KW-0058">Aromatic hydrocarbons catabolism</keyword>
<dbReference type="Gene3D" id="3.10.180.10">
    <property type="entry name" value="2,3-Dihydroxybiphenyl 1,2-Dioxygenase, domain 1"/>
    <property type="match status" value="2"/>
</dbReference>
<feature type="domain" description="VOC" evidence="16">
    <location>
        <begin position="143"/>
        <end position="263"/>
    </location>
</feature>
<keyword evidence="8" id="KW-0677">Repeat</keyword>
<keyword evidence="11 15" id="KW-0560">Oxidoreductase</keyword>
<dbReference type="NCBIfam" id="TIGR03211">
    <property type="entry name" value="catechol_2_3"/>
    <property type="match status" value="1"/>
</dbReference>
<evidence type="ECO:0000256" key="2">
    <source>
        <dbReference type="ARBA" id="ARBA00001954"/>
    </source>
</evidence>
<sequence length="302" mass="34185">MRIGRAELRVMDLEASVNYYTNVIGLDVVGRSEGKVYLKAWDEFDHHSLILTEADAPGLEHFAFKVATEEDLSRFEKKVEQFGCTLKRVSRGTRLGEGEAIRFELPTGHSMELYHQIESPGTRVGVINPHPWPEGLKGIAPHRLDHVLLMGEDVGTVTRFFTEALGLHQSEKVMTVDGEEMIGSFMFAENGKPHDVAFIKGPDNKMHHAAFFVDNWYDVLKAADILARNDVTVEITPTRHAMTRGETVYFFDPSGNRNEAFAGGYTTYADFPTITWTEDKIMHGIFYHRRALIEESYMKALT</sequence>
<evidence type="ECO:0000313" key="18">
    <source>
        <dbReference type="Proteomes" id="UP001579974"/>
    </source>
</evidence>
<dbReference type="Pfam" id="PF00903">
    <property type="entry name" value="Glyoxalase"/>
    <property type="match status" value="1"/>
</dbReference>
<keyword evidence="7" id="KW-0479">Metal-binding</keyword>
<dbReference type="InterPro" id="IPR004360">
    <property type="entry name" value="Glyas_Fos-R_dOase_dom"/>
</dbReference>
<comment type="subunit">
    <text evidence="4">Homotetramer.</text>
</comment>
<evidence type="ECO:0000256" key="13">
    <source>
        <dbReference type="ARBA" id="ARBA00030369"/>
    </source>
</evidence>
<dbReference type="PROSITE" id="PS00082">
    <property type="entry name" value="EXTRADIOL_DIOXYGENAS"/>
    <property type="match status" value="1"/>
</dbReference>
<dbReference type="EC" id="1.13.11.2" evidence="5"/>
<dbReference type="PANTHER" id="PTHR43279:SF1">
    <property type="entry name" value="CATECHOL-2,3-DIOXYGENASE"/>
    <property type="match status" value="1"/>
</dbReference>
<keyword evidence="10 15" id="KW-0223">Dioxygenase</keyword>
<dbReference type="InterPro" id="IPR029068">
    <property type="entry name" value="Glyas_Bleomycin-R_OHBP_Dase"/>
</dbReference>
<evidence type="ECO:0000256" key="5">
    <source>
        <dbReference type="ARBA" id="ARBA00013117"/>
    </source>
</evidence>
<evidence type="ECO:0000256" key="9">
    <source>
        <dbReference type="ARBA" id="ARBA00022797"/>
    </source>
</evidence>
<evidence type="ECO:0000256" key="1">
    <source>
        <dbReference type="ARBA" id="ARBA00000163"/>
    </source>
</evidence>
<evidence type="ECO:0000256" key="6">
    <source>
        <dbReference type="ARBA" id="ARBA00022190"/>
    </source>
</evidence>
<comment type="similarity">
    <text evidence="3 15">Belongs to the extradiol ring-cleavage dioxygenase family.</text>
</comment>
<comment type="caution">
    <text evidence="17">The sequence shown here is derived from an EMBL/GenBank/DDBJ whole genome shotgun (WGS) entry which is preliminary data.</text>
</comment>
<gene>
    <name evidence="17" type="ORF">KKP3000_003173</name>
</gene>
<protein>
    <recommendedName>
        <fullName evidence="6">Metapyrocatechase</fullName>
        <ecNumber evidence="5">1.13.11.2</ecNumber>
    </recommendedName>
    <alternativeName>
        <fullName evidence="14">CatO2ase</fullName>
    </alternativeName>
    <alternativeName>
        <fullName evidence="13">Catechol 2,3-dioxygenase</fullName>
    </alternativeName>
</protein>
<evidence type="ECO:0000256" key="8">
    <source>
        <dbReference type="ARBA" id="ARBA00022737"/>
    </source>
</evidence>
<dbReference type="RefSeq" id="WP_275476928.1">
    <property type="nucleotide sequence ID" value="NZ_CP162940.1"/>
</dbReference>
<evidence type="ECO:0000256" key="15">
    <source>
        <dbReference type="RuleBase" id="RU000683"/>
    </source>
</evidence>
<dbReference type="InterPro" id="IPR037523">
    <property type="entry name" value="VOC_core"/>
</dbReference>
<evidence type="ECO:0000256" key="3">
    <source>
        <dbReference type="ARBA" id="ARBA00008784"/>
    </source>
</evidence>
<organism evidence="17 18">
    <name type="scientific">Alicyclobacillus fastidiosus</name>
    <dbReference type="NCBI Taxonomy" id="392011"/>
    <lineage>
        <taxon>Bacteria</taxon>
        <taxon>Bacillati</taxon>
        <taxon>Bacillota</taxon>
        <taxon>Bacilli</taxon>
        <taxon>Bacillales</taxon>
        <taxon>Alicyclobacillaceae</taxon>
        <taxon>Alicyclobacillus</taxon>
    </lineage>
</organism>
<evidence type="ECO:0000256" key="4">
    <source>
        <dbReference type="ARBA" id="ARBA00011881"/>
    </source>
</evidence>
<dbReference type="EMBL" id="JBDXSU010000004">
    <property type="protein sequence ID" value="MFB5189785.1"/>
    <property type="molecule type" value="Genomic_DNA"/>
</dbReference>
<comment type="cofactor">
    <cofactor evidence="2 15">
        <name>Fe(2+)</name>
        <dbReference type="ChEBI" id="CHEBI:29033"/>
    </cofactor>
</comment>
<dbReference type="InterPro" id="IPR017624">
    <property type="entry name" value="Catechol_2-3_dOase"/>
</dbReference>
<proteinExistence type="inferred from homology"/>
<dbReference type="GO" id="GO:0018577">
    <property type="term" value="F:catechol 2,3-dioxygenase activity"/>
    <property type="evidence" value="ECO:0007669"/>
    <property type="project" value="UniProtKB-EC"/>
</dbReference>
<dbReference type="InterPro" id="IPR054560">
    <property type="entry name" value="XylE-like_N"/>
</dbReference>
<evidence type="ECO:0000313" key="17">
    <source>
        <dbReference type="EMBL" id="MFB5189785.1"/>
    </source>
</evidence>
<keyword evidence="18" id="KW-1185">Reference proteome</keyword>
<feature type="domain" description="VOC" evidence="16">
    <location>
        <begin position="2"/>
        <end position="116"/>
    </location>
</feature>
<dbReference type="SUPFAM" id="SSF54593">
    <property type="entry name" value="Glyoxalase/Bleomycin resistance protein/Dihydroxybiphenyl dioxygenase"/>
    <property type="match status" value="1"/>
</dbReference>
<dbReference type="Proteomes" id="UP001579974">
    <property type="component" value="Unassembled WGS sequence"/>
</dbReference>
<evidence type="ECO:0000256" key="10">
    <source>
        <dbReference type="ARBA" id="ARBA00022964"/>
    </source>
</evidence>
<dbReference type="Pfam" id="PF22247">
    <property type="entry name" value="Diox-like_N"/>
    <property type="match status" value="1"/>
</dbReference>
<comment type="catalytic activity">
    <reaction evidence="1">
        <text>catechol + O2 = (2Z,4E)-2-hydroxy-6-oxohexa-2,4-dienoate + H(+)</text>
        <dbReference type="Rhea" id="RHEA:17337"/>
        <dbReference type="ChEBI" id="CHEBI:15378"/>
        <dbReference type="ChEBI" id="CHEBI:15379"/>
        <dbReference type="ChEBI" id="CHEBI:18135"/>
        <dbReference type="ChEBI" id="CHEBI:71198"/>
        <dbReference type="EC" id="1.13.11.2"/>
    </reaction>
</comment>
<reference evidence="17 18" key="1">
    <citation type="journal article" date="2024" name="Int. J. Mol. Sci.">
        <title>Exploration of Alicyclobacillus spp. Genome in Search of Antibiotic Resistance.</title>
        <authorList>
            <person name="Bucka-Kolendo J."/>
            <person name="Kiousi D.E."/>
            <person name="Dekowska A."/>
            <person name="Mikolajczuk-Szczyrba A."/>
            <person name="Karadedos D.M."/>
            <person name="Michael P."/>
            <person name="Galanis A."/>
            <person name="Sokolowska B."/>
        </authorList>
    </citation>
    <scope>NUCLEOTIDE SEQUENCE [LARGE SCALE GENOMIC DNA]</scope>
    <source>
        <strain evidence="17 18">KKP 3000</strain>
    </source>
</reference>
<evidence type="ECO:0000256" key="7">
    <source>
        <dbReference type="ARBA" id="ARBA00022723"/>
    </source>
</evidence>
<dbReference type="PANTHER" id="PTHR43279">
    <property type="entry name" value="CATECHOL-2,3-DIOXYGENASE"/>
    <property type="match status" value="1"/>
</dbReference>
<evidence type="ECO:0000256" key="12">
    <source>
        <dbReference type="ARBA" id="ARBA00023004"/>
    </source>
</evidence>
<name>A0ABV5AC08_9BACL</name>
<evidence type="ECO:0000259" key="16">
    <source>
        <dbReference type="PROSITE" id="PS51819"/>
    </source>
</evidence>
<evidence type="ECO:0000256" key="14">
    <source>
        <dbReference type="ARBA" id="ARBA00031146"/>
    </source>
</evidence>
<accession>A0ABV5AC08</accession>
<keyword evidence="12 15" id="KW-0408">Iron</keyword>
<dbReference type="InterPro" id="IPR000486">
    <property type="entry name" value="Xdiol_ring_cleave_dOase_1/2"/>
</dbReference>